<evidence type="ECO:0000313" key="2">
    <source>
        <dbReference type="Proteomes" id="UP000199529"/>
    </source>
</evidence>
<accession>A0A1H3R7T9</accession>
<dbReference type="EMBL" id="FNOK01000052">
    <property type="protein sequence ID" value="SDZ21321.1"/>
    <property type="molecule type" value="Genomic_DNA"/>
</dbReference>
<protein>
    <submittedName>
        <fullName evidence="1">Uncharacterized protein</fullName>
    </submittedName>
</protein>
<dbReference type="AlphaFoldDB" id="A0A1H3R7T9"/>
<sequence length="100" mass="10945">MLDERERHPQRDEVVLGAVVQVAFQPASFLLHLHCRAPPVVGQLARRGIAVAAQPVGLGGQADRRQRRAEHRCERGHRPGGFRCEGADPLQLTAVLDGVL</sequence>
<name>A0A1H3R7T9_9PSEU</name>
<reference evidence="2" key="1">
    <citation type="submission" date="2016-10" db="EMBL/GenBank/DDBJ databases">
        <authorList>
            <person name="Varghese N."/>
            <person name="Submissions S."/>
        </authorList>
    </citation>
    <scope>NUCLEOTIDE SEQUENCE [LARGE SCALE GENOMIC DNA]</scope>
    <source>
        <strain evidence="2">CGMCC 4.3530</strain>
    </source>
</reference>
<gene>
    <name evidence="1" type="ORF">SAMN05216215_105213</name>
</gene>
<dbReference type="Proteomes" id="UP000199529">
    <property type="component" value="Unassembled WGS sequence"/>
</dbReference>
<dbReference type="RefSeq" id="WP_093275096.1">
    <property type="nucleotide sequence ID" value="NZ_FNOK01000052.1"/>
</dbReference>
<evidence type="ECO:0000313" key="1">
    <source>
        <dbReference type="EMBL" id="SDZ21321.1"/>
    </source>
</evidence>
<proteinExistence type="predicted"/>
<organism evidence="1 2">
    <name type="scientific">Saccharopolyspora shandongensis</name>
    <dbReference type="NCBI Taxonomy" id="418495"/>
    <lineage>
        <taxon>Bacteria</taxon>
        <taxon>Bacillati</taxon>
        <taxon>Actinomycetota</taxon>
        <taxon>Actinomycetes</taxon>
        <taxon>Pseudonocardiales</taxon>
        <taxon>Pseudonocardiaceae</taxon>
        <taxon>Saccharopolyspora</taxon>
    </lineage>
</organism>
<keyword evidence="2" id="KW-1185">Reference proteome</keyword>